<dbReference type="SUPFAM" id="SSF55874">
    <property type="entry name" value="ATPase domain of HSP90 chaperone/DNA topoisomerase II/histidine kinase"/>
    <property type="match status" value="1"/>
</dbReference>
<evidence type="ECO:0000259" key="3">
    <source>
        <dbReference type="Pfam" id="PF14417"/>
    </source>
</evidence>
<gene>
    <name evidence="4" type="ORF">GCM10012289_02490</name>
</gene>
<evidence type="ECO:0000259" key="2">
    <source>
        <dbReference type="Pfam" id="PF13581"/>
    </source>
</evidence>
<dbReference type="Pfam" id="PF14417">
    <property type="entry name" value="MEDS"/>
    <property type="match status" value="1"/>
</dbReference>
<evidence type="ECO:0000256" key="1">
    <source>
        <dbReference type="ARBA" id="ARBA00022527"/>
    </source>
</evidence>
<dbReference type="EMBL" id="BMNH01000001">
    <property type="protein sequence ID" value="GGO61087.1"/>
    <property type="molecule type" value="Genomic_DNA"/>
</dbReference>
<dbReference type="InterPro" id="IPR047718">
    <property type="entry name" value="RsbA-like_anti_sig"/>
</dbReference>
<reference evidence="4" key="2">
    <citation type="submission" date="2020-09" db="EMBL/GenBank/DDBJ databases">
        <authorList>
            <person name="Sun Q."/>
            <person name="Zhou Y."/>
        </authorList>
    </citation>
    <scope>NUCLEOTIDE SEQUENCE</scope>
    <source>
        <strain evidence="4">CGMCC 4.7368</strain>
    </source>
</reference>
<dbReference type="PANTHER" id="PTHR35526">
    <property type="entry name" value="ANTI-SIGMA-F FACTOR RSBW-RELATED"/>
    <property type="match status" value="1"/>
</dbReference>
<dbReference type="Pfam" id="PF13581">
    <property type="entry name" value="HATPase_c_2"/>
    <property type="match status" value="1"/>
</dbReference>
<comment type="caution">
    <text evidence="4">The sequence shown here is derived from an EMBL/GenBank/DDBJ whole genome shotgun (WGS) entry which is preliminary data.</text>
</comment>
<organism evidence="4 5">
    <name type="scientific">Nonomuraea cavernae</name>
    <dbReference type="NCBI Taxonomy" id="2045107"/>
    <lineage>
        <taxon>Bacteria</taxon>
        <taxon>Bacillati</taxon>
        <taxon>Actinomycetota</taxon>
        <taxon>Actinomycetes</taxon>
        <taxon>Streptosporangiales</taxon>
        <taxon>Streptosporangiaceae</taxon>
        <taxon>Nonomuraea</taxon>
    </lineage>
</organism>
<dbReference type="PANTHER" id="PTHR35526:SF3">
    <property type="entry name" value="ANTI-SIGMA-F FACTOR RSBW"/>
    <property type="match status" value="1"/>
</dbReference>
<dbReference type="InterPro" id="IPR050267">
    <property type="entry name" value="Anti-sigma-factor_SerPK"/>
</dbReference>
<evidence type="ECO:0000313" key="5">
    <source>
        <dbReference type="Proteomes" id="UP000646523"/>
    </source>
</evidence>
<reference evidence="4" key="1">
    <citation type="journal article" date="2014" name="Int. J. Syst. Evol. Microbiol.">
        <title>Complete genome sequence of Corynebacterium casei LMG S-19264T (=DSM 44701T), isolated from a smear-ripened cheese.</title>
        <authorList>
            <consortium name="US DOE Joint Genome Institute (JGI-PGF)"/>
            <person name="Walter F."/>
            <person name="Albersmeier A."/>
            <person name="Kalinowski J."/>
            <person name="Ruckert C."/>
        </authorList>
    </citation>
    <scope>NUCLEOTIDE SEQUENCE</scope>
    <source>
        <strain evidence="4">CGMCC 4.7368</strain>
    </source>
</reference>
<proteinExistence type="predicted"/>
<dbReference type="Proteomes" id="UP000646523">
    <property type="component" value="Unassembled WGS sequence"/>
</dbReference>
<dbReference type="GO" id="GO:0004674">
    <property type="term" value="F:protein serine/threonine kinase activity"/>
    <property type="evidence" value="ECO:0007669"/>
    <property type="project" value="UniProtKB-KW"/>
</dbReference>
<dbReference type="AlphaFoldDB" id="A0A917YN94"/>
<keyword evidence="1" id="KW-0723">Serine/threonine-protein kinase</keyword>
<keyword evidence="5" id="KW-1185">Reference proteome</keyword>
<name>A0A917YN94_9ACTN</name>
<accession>A0A917YN94</accession>
<evidence type="ECO:0000313" key="4">
    <source>
        <dbReference type="EMBL" id="GGO61087.1"/>
    </source>
</evidence>
<keyword evidence="1" id="KW-0808">Transferase</keyword>
<dbReference type="InterPro" id="IPR036890">
    <property type="entry name" value="HATPase_C_sf"/>
</dbReference>
<dbReference type="Gene3D" id="3.30.565.10">
    <property type="entry name" value="Histidine kinase-like ATPase, C-terminal domain"/>
    <property type="match status" value="1"/>
</dbReference>
<feature type="domain" description="MEDS" evidence="3">
    <location>
        <begin position="21"/>
        <end position="165"/>
    </location>
</feature>
<feature type="domain" description="Histidine kinase/HSP90-like ATPase" evidence="2">
    <location>
        <begin position="209"/>
        <end position="323"/>
    </location>
</feature>
<dbReference type="NCBIfam" id="NF041045">
    <property type="entry name" value="RsbA_anti_sig"/>
    <property type="match status" value="1"/>
</dbReference>
<dbReference type="InterPro" id="IPR025847">
    <property type="entry name" value="MEDS_domain"/>
</dbReference>
<protein>
    <submittedName>
        <fullName evidence="4">Anti-sigma regulatory factor</fullName>
    </submittedName>
</protein>
<dbReference type="RefSeq" id="WP_225262136.1">
    <property type="nucleotide sequence ID" value="NZ_BMNH01000001.1"/>
</dbReference>
<keyword evidence="1" id="KW-0418">Kinase</keyword>
<dbReference type="CDD" id="cd16936">
    <property type="entry name" value="HATPase_RsbW-like"/>
    <property type="match status" value="1"/>
</dbReference>
<sequence>MRQAEEGSNPAASDPASTLIHQALLYDGIETFAAAAARFCLDGLARGDRIMAVVTPPNIEALEDVLGADAARVELVNALEWYDAPGRTLDACGRYVNTHQLDHPRVRMLGEPVWRGRDRAQEAEWTRYESMLNAAFAGSPVWIMCTYDTRALPRHIVDDARRTHPELVTGHGTTVSPAYTEPSEFGHSRDLLPLPPPGQDYGTRHVFDADLRLLRQYVTAWAAAGELPAETADRLVIVVNEVAANAVEHGGGRGDILLWTEDDSICCDIRDAGRPDGEGLELFAGYLPPTSATARGYGLWVARQLCDLVEVRTGQAGTQVRLRLRRT</sequence>
<dbReference type="InterPro" id="IPR003594">
    <property type="entry name" value="HATPase_dom"/>
</dbReference>